<name>A0A512HNU2_9HYPH</name>
<dbReference type="InterPro" id="IPR004843">
    <property type="entry name" value="Calcineurin-like_PHP"/>
</dbReference>
<evidence type="ECO:0000313" key="2">
    <source>
        <dbReference type="EMBL" id="GEO87126.1"/>
    </source>
</evidence>
<reference evidence="2 3" key="1">
    <citation type="submission" date="2019-07" db="EMBL/GenBank/DDBJ databases">
        <title>Whole genome shotgun sequence of Rhizobium naphthalenivorans NBRC 107585.</title>
        <authorList>
            <person name="Hosoyama A."/>
            <person name="Uohara A."/>
            <person name="Ohji S."/>
            <person name="Ichikawa N."/>
        </authorList>
    </citation>
    <scope>NUCLEOTIDE SEQUENCE [LARGE SCALE GENOMIC DNA]</scope>
    <source>
        <strain evidence="2 3">NBRC 107585</strain>
    </source>
</reference>
<organism evidence="2 3">
    <name type="scientific">Ciceribacter naphthalenivorans</name>
    <dbReference type="NCBI Taxonomy" id="1118451"/>
    <lineage>
        <taxon>Bacteria</taxon>
        <taxon>Pseudomonadati</taxon>
        <taxon>Pseudomonadota</taxon>
        <taxon>Alphaproteobacteria</taxon>
        <taxon>Hyphomicrobiales</taxon>
        <taxon>Rhizobiaceae</taxon>
        <taxon>Ciceribacter</taxon>
    </lineage>
</organism>
<dbReference type="SUPFAM" id="SSF56300">
    <property type="entry name" value="Metallo-dependent phosphatases"/>
    <property type="match status" value="1"/>
</dbReference>
<dbReference type="PANTHER" id="PTHR43143">
    <property type="entry name" value="METALLOPHOSPHOESTERASE, CALCINEURIN SUPERFAMILY"/>
    <property type="match status" value="1"/>
</dbReference>
<dbReference type="EMBL" id="BJZP01000030">
    <property type="protein sequence ID" value="GEO87126.1"/>
    <property type="molecule type" value="Genomic_DNA"/>
</dbReference>
<dbReference type="Gene3D" id="3.60.21.10">
    <property type="match status" value="1"/>
</dbReference>
<dbReference type="RefSeq" id="WP_147181981.1">
    <property type="nucleotide sequence ID" value="NZ_BJZP01000030.1"/>
</dbReference>
<sequence length="280" mass="31147">MKIIQISDTHFSPSKPHFNDNWEPIRRWIEEVKPDLVVHTGDLTIDGADQEDDLVFSMGLMSEIGVPVLIVPGNHDVGHMPGSHQPIDDARLERWRRLAGPDRFAKDIGNWRMIGLNSLLVGSGHAEEEAQFDWLVETLEGREGRRVAIFAHKPLFVDDPAEGDTGYWGARPAERQRLFDLIAAHDVVLYASGHLHWSWQGEMGATQLLWAPPTSFIIDKLEREMPGERLVGGVIHHLGDDVTSEIVAVSGMIAHVLDEVIDEVYPRASTTAAAPVEAAE</sequence>
<proteinExistence type="predicted"/>
<dbReference type="GO" id="GO:0016787">
    <property type="term" value="F:hydrolase activity"/>
    <property type="evidence" value="ECO:0007669"/>
    <property type="project" value="UniProtKB-KW"/>
</dbReference>
<keyword evidence="3" id="KW-1185">Reference proteome</keyword>
<dbReference type="PANTHER" id="PTHR43143:SF1">
    <property type="entry name" value="SERINE_THREONINE-PROTEIN PHOSPHATASE CPPED1"/>
    <property type="match status" value="1"/>
</dbReference>
<evidence type="ECO:0000313" key="3">
    <source>
        <dbReference type="Proteomes" id="UP000321717"/>
    </source>
</evidence>
<dbReference type="OrthoDB" id="651281at2"/>
<dbReference type="InterPro" id="IPR051918">
    <property type="entry name" value="STPP_CPPED1"/>
</dbReference>
<dbReference type="Proteomes" id="UP000321717">
    <property type="component" value="Unassembled WGS sequence"/>
</dbReference>
<comment type="caution">
    <text evidence="2">The sequence shown here is derived from an EMBL/GenBank/DDBJ whole genome shotgun (WGS) entry which is preliminary data.</text>
</comment>
<accession>A0A512HNU2</accession>
<evidence type="ECO:0000259" key="1">
    <source>
        <dbReference type="Pfam" id="PF00149"/>
    </source>
</evidence>
<keyword evidence="2" id="KW-0378">Hydrolase</keyword>
<feature type="domain" description="Calcineurin-like phosphoesterase" evidence="1">
    <location>
        <begin position="1"/>
        <end position="197"/>
    </location>
</feature>
<protein>
    <submittedName>
        <fullName evidence="2">Phosphohydrolase</fullName>
    </submittedName>
</protein>
<gene>
    <name evidence="2" type="ORF">RNA01_40580</name>
</gene>
<dbReference type="Pfam" id="PF00149">
    <property type="entry name" value="Metallophos"/>
    <property type="match status" value="1"/>
</dbReference>
<dbReference type="AlphaFoldDB" id="A0A512HNU2"/>
<dbReference type="InterPro" id="IPR029052">
    <property type="entry name" value="Metallo-depent_PP-like"/>
</dbReference>